<protein>
    <submittedName>
        <fullName evidence="8">Beta-galactosidase</fullName>
    </submittedName>
</protein>
<evidence type="ECO:0000259" key="5">
    <source>
        <dbReference type="Pfam" id="PF01301"/>
    </source>
</evidence>
<dbReference type="PRINTS" id="PR00742">
    <property type="entry name" value="GLHYDRLASE35"/>
</dbReference>
<organism evidence="8 9">
    <name type="scientific">Neobacillus kokaensis</name>
    <dbReference type="NCBI Taxonomy" id="2759023"/>
    <lineage>
        <taxon>Bacteria</taxon>
        <taxon>Bacillati</taxon>
        <taxon>Bacillota</taxon>
        <taxon>Bacilli</taxon>
        <taxon>Bacillales</taxon>
        <taxon>Bacillaceae</taxon>
        <taxon>Neobacillus</taxon>
    </lineage>
</organism>
<dbReference type="PANTHER" id="PTHR23421">
    <property type="entry name" value="BETA-GALACTOSIDASE RELATED"/>
    <property type="match status" value="1"/>
</dbReference>
<keyword evidence="9" id="KW-1185">Reference proteome</keyword>
<feature type="domain" description="Beta-galactosidase galactose-binding" evidence="7">
    <location>
        <begin position="768"/>
        <end position="826"/>
    </location>
</feature>
<dbReference type="InterPro" id="IPR031330">
    <property type="entry name" value="Gly_Hdrlase_35_cat"/>
</dbReference>
<dbReference type="InterPro" id="IPR048912">
    <property type="entry name" value="BetaGal1-like_ABD1"/>
</dbReference>
<feature type="domain" description="Beta-galactosidase 1-like first all-beta" evidence="6">
    <location>
        <begin position="521"/>
        <end position="624"/>
    </location>
</feature>
<keyword evidence="3" id="KW-0326">Glycosidase</keyword>
<dbReference type="Pfam" id="PF21467">
    <property type="entry name" value="BetaGal_gal-bd"/>
    <property type="match status" value="1"/>
</dbReference>
<evidence type="ECO:0000259" key="6">
    <source>
        <dbReference type="Pfam" id="PF21317"/>
    </source>
</evidence>
<evidence type="ECO:0000256" key="1">
    <source>
        <dbReference type="ARBA" id="ARBA00009809"/>
    </source>
</evidence>
<evidence type="ECO:0000256" key="3">
    <source>
        <dbReference type="ARBA" id="ARBA00023295"/>
    </source>
</evidence>
<evidence type="ECO:0000259" key="7">
    <source>
        <dbReference type="Pfam" id="PF21467"/>
    </source>
</evidence>
<proteinExistence type="inferred from homology"/>
<evidence type="ECO:0000313" key="9">
    <source>
        <dbReference type="Proteomes" id="UP000637074"/>
    </source>
</evidence>
<dbReference type="Gene3D" id="3.20.20.80">
    <property type="entry name" value="Glycosidases"/>
    <property type="match status" value="1"/>
</dbReference>
<dbReference type="InterPro" id="IPR048913">
    <property type="entry name" value="BetaGal_gal-bd"/>
</dbReference>
<evidence type="ECO:0000256" key="2">
    <source>
        <dbReference type="ARBA" id="ARBA00022801"/>
    </source>
</evidence>
<dbReference type="RefSeq" id="WP_191274976.1">
    <property type="nucleotide sequence ID" value="NZ_BNDS01000017.1"/>
</dbReference>
<dbReference type="SUPFAM" id="SSF49785">
    <property type="entry name" value="Galactose-binding domain-like"/>
    <property type="match status" value="1"/>
</dbReference>
<evidence type="ECO:0000256" key="4">
    <source>
        <dbReference type="RuleBase" id="RU003679"/>
    </source>
</evidence>
<sequence>MITYDKKSWKIDNKRTFILSAAIHYFRLPQAEWDEVLEKAKAGGCNTIETYVPWNFHEMNEGEWDFTGDKDLGHFLQLCADKGLYAIVRPGPYICAEWDFGGLPWWLTEKKDIQYRSCDPNFLQYVDKYFDQVIRIIDSYQLTKNGTVIMVQIENEFQAYGRPDKPYMEYLREGMKARGIEVPFVTCYGGVDGAVEFLNFWSHSHYAAATLDERFTDQPKGVMEFWIGWFEQWGGTKANQKTPEHLERECYQLLSNGFTAINYYMYFGGTNFDHWGGRTVGEQTLTTTSYDYDVALDEYVQPTRKYEVLKRFHSFVNWLEPIFTNAEQTSADIKLPDRLSARKVTSPAGEVLFIENSGDERAGAHIFYGHERIPFTVEANAILPIVRDVEVEDLFTIKVLTGQTTGFGSDQAVIYHETGQRSSLLIQTKQKAEIQCPLPNRYEVLEDGSISFQLFHSIKPQTVQLSFEDGSTFSIEVVSRILTEDSIPQLEQHSANYSLTWEAAEEDLSFISGNVKAADKPLDFTKFGQFSGYLGYESEFTVDEAGEKTIVFPRIEDPVMVFCNDQYAGKLSKLGAATIDVQVKQGTNKLTCLVQNMGRFNFTQAMGEPKGISEAPAIGGKYVSLRDNWQVEGCGAYHHLSKIPGIGGRIGFLKTFVNDGYDRAVLVGEGVSRVKVNGKSVEVLMECQTGWSRNSAVYGIADLSEVLQQGENVLDFDVQGISSIRRFDLYLFNEEEQILHWKMKSLARVEEAKEWRTLAQPSKSTVVPRWYKSHFNWSPDQGSIIKIRFDQMSKGCFWVNGFCLGRYWNVGPQEEYKIPASLLKHQNELIIFDEEGQVPDGISIQSFTPITNMEKSSM</sequence>
<comment type="similarity">
    <text evidence="1 4">Belongs to the glycosyl hydrolase 35 family.</text>
</comment>
<dbReference type="SUPFAM" id="SSF51445">
    <property type="entry name" value="(Trans)glycosidases"/>
    <property type="match status" value="1"/>
</dbReference>
<dbReference type="InterPro" id="IPR001944">
    <property type="entry name" value="Glycoside_Hdrlase_35"/>
</dbReference>
<dbReference type="Proteomes" id="UP000637074">
    <property type="component" value="Unassembled WGS sequence"/>
</dbReference>
<name>A0ABQ3N5F6_9BACI</name>
<dbReference type="Gene3D" id="2.60.120.260">
    <property type="entry name" value="Galactose-binding domain-like"/>
    <property type="match status" value="2"/>
</dbReference>
<accession>A0ABQ3N5F6</accession>
<gene>
    <name evidence="8" type="ORF">AM1BK_34900</name>
</gene>
<dbReference type="Pfam" id="PF21317">
    <property type="entry name" value="BetaGal_ABD_1"/>
    <property type="match status" value="1"/>
</dbReference>
<evidence type="ECO:0000313" key="8">
    <source>
        <dbReference type="EMBL" id="GHH99947.1"/>
    </source>
</evidence>
<dbReference type="InterPro" id="IPR017853">
    <property type="entry name" value="GH"/>
</dbReference>
<dbReference type="Pfam" id="PF01301">
    <property type="entry name" value="Glyco_hydro_35"/>
    <property type="match status" value="1"/>
</dbReference>
<keyword evidence="2" id="KW-0378">Hydrolase</keyword>
<dbReference type="EMBL" id="BNDS01000017">
    <property type="protein sequence ID" value="GHH99947.1"/>
    <property type="molecule type" value="Genomic_DNA"/>
</dbReference>
<dbReference type="InterPro" id="IPR008979">
    <property type="entry name" value="Galactose-bd-like_sf"/>
</dbReference>
<comment type="caution">
    <text evidence="8">The sequence shown here is derived from an EMBL/GenBank/DDBJ whole genome shotgun (WGS) entry which is preliminary data.</text>
</comment>
<reference evidence="8 9" key="1">
    <citation type="journal article" date="2022" name="Int. J. Syst. Evol. Microbiol.">
        <title>Neobacillus kokaensis sp. nov., isolated from soil.</title>
        <authorList>
            <person name="Yuki K."/>
            <person name="Matsubara H."/>
            <person name="Yamaguchi S."/>
        </authorList>
    </citation>
    <scope>NUCLEOTIDE SEQUENCE [LARGE SCALE GENOMIC DNA]</scope>
    <source>
        <strain evidence="8 9">LOB 377</strain>
    </source>
</reference>
<feature type="domain" description="Glycoside hydrolase 35 catalytic" evidence="5">
    <location>
        <begin position="11"/>
        <end position="314"/>
    </location>
</feature>